<feature type="domain" description="Zinc knuckle CX2CX4HX4C" evidence="3">
    <location>
        <begin position="173"/>
        <end position="220"/>
    </location>
</feature>
<dbReference type="InterPro" id="IPR025558">
    <property type="entry name" value="DUF4283"/>
</dbReference>
<protein>
    <recommendedName>
        <fullName evidence="6">CCHC-type domain-containing protein</fullName>
    </recommendedName>
</protein>
<dbReference type="EMBL" id="CP093343">
    <property type="protein sequence ID" value="WOG84113.1"/>
    <property type="molecule type" value="Genomic_DNA"/>
</dbReference>
<dbReference type="Proteomes" id="UP000077755">
    <property type="component" value="Chromosome 1"/>
</dbReference>
<evidence type="ECO:0000259" key="2">
    <source>
        <dbReference type="Pfam" id="PF14111"/>
    </source>
</evidence>
<dbReference type="PANTHER" id="PTHR31286:SF183">
    <property type="entry name" value="CCHC-TYPE DOMAIN-CONTAINING PROTEIN"/>
    <property type="match status" value="1"/>
</dbReference>
<reference evidence="4" key="1">
    <citation type="journal article" date="2016" name="Nat. Genet.">
        <title>A high-quality carrot genome assembly provides new insights into carotenoid accumulation and asterid genome evolution.</title>
        <authorList>
            <person name="Iorizzo M."/>
            <person name="Ellison S."/>
            <person name="Senalik D."/>
            <person name="Zeng P."/>
            <person name="Satapoomin P."/>
            <person name="Huang J."/>
            <person name="Bowman M."/>
            <person name="Iovene M."/>
            <person name="Sanseverino W."/>
            <person name="Cavagnaro P."/>
            <person name="Yildiz M."/>
            <person name="Macko-Podgorni A."/>
            <person name="Moranska E."/>
            <person name="Grzebelus E."/>
            <person name="Grzebelus D."/>
            <person name="Ashrafi H."/>
            <person name="Zheng Z."/>
            <person name="Cheng S."/>
            <person name="Spooner D."/>
            <person name="Van Deynze A."/>
            <person name="Simon P."/>
        </authorList>
    </citation>
    <scope>NUCLEOTIDE SEQUENCE</scope>
    <source>
        <tissue evidence="4">Leaf</tissue>
    </source>
</reference>
<feature type="region of interest" description="Disordered" evidence="1">
    <location>
        <begin position="303"/>
        <end position="331"/>
    </location>
</feature>
<organism evidence="4 5">
    <name type="scientific">Daucus carota subsp. sativus</name>
    <name type="common">Carrot</name>
    <dbReference type="NCBI Taxonomy" id="79200"/>
    <lineage>
        <taxon>Eukaryota</taxon>
        <taxon>Viridiplantae</taxon>
        <taxon>Streptophyta</taxon>
        <taxon>Embryophyta</taxon>
        <taxon>Tracheophyta</taxon>
        <taxon>Spermatophyta</taxon>
        <taxon>Magnoliopsida</taxon>
        <taxon>eudicotyledons</taxon>
        <taxon>Gunneridae</taxon>
        <taxon>Pentapetalae</taxon>
        <taxon>asterids</taxon>
        <taxon>campanulids</taxon>
        <taxon>Apiales</taxon>
        <taxon>Apiaceae</taxon>
        <taxon>Apioideae</taxon>
        <taxon>Scandiceae</taxon>
        <taxon>Daucinae</taxon>
        <taxon>Daucus</taxon>
        <taxon>Daucus sect. Daucus</taxon>
    </lineage>
</organism>
<dbReference type="PANTHER" id="PTHR31286">
    <property type="entry name" value="GLYCINE-RICH CELL WALL STRUCTURAL PROTEIN 1.8-LIKE"/>
    <property type="match status" value="1"/>
</dbReference>
<evidence type="ECO:0000259" key="3">
    <source>
        <dbReference type="Pfam" id="PF14392"/>
    </source>
</evidence>
<dbReference type="Pfam" id="PF14392">
    <property type="entry name" value="zf-CCHC_4"/>
    <property type="match status" value="1"/>
</dbReference>
<keyword evidence="5" id="KW-1185">Reference proteome</keyword>
<dbReference type="InterPro" id="IPR025836">
    <property type="entry name" value="Zn_knuckle_CX2CX4HX4C"/>
</dbReference>
<reference evidence="4" key="2">
    <citation type="submission" date="2022-03" db="EMBL/GenBank/DDBJ databases">
        <title>Draft title - Genomic analysis of global carrot germplasm unveils the trajectory of domestication and the origin of high carotenoid orange carrot.</title>
        <authorList>
            <person name="Iorizzo M."/>
            <person name="Ellison S."/>
            <person name="Senalik D."/>
            <person name="Macko-Podgorni A."/>
            <person name="Grzebelus D."/>
            <person name="Bostan H."/>
            <person name="Rolling W."/>
            <person name="Curaba J."/>
            <person name="Simon P."/>
        </authorList>
    </citation>
    <scope>NUCLEOTIDE SEQUENCE</scope>
    <source>
        <tissue evidence="4">Leaf</tissue>
    </source>
</reference>
<evidence type="ECO:0000313" key="5">
    <source>
        <dbReference type="Proteomes" id="UP000077755"/>
    </source>
</evidence>
<evidence type="ECO:0000256" key="1">
    <source>
        <dbReference type="SAM" id="MobiDB-lite"/>
    </source>
</evidence>
<evidence type="ECO:0000313" key="4">
    <source>
        <dbReference type="EMBL" id="WOG84113.1"/>
    </source>
</evidence>
<proteinExistence type="predicted"/>
<dbReference type="AlphaFoldDB" id="A0AAF0W9I5"/>
<gene>
    <name evidence="4" type="ORF">DCAR_0103294</name>
</gene>
<sequence length="331" mass="37912">MASNLVQAMNNISLENEEGGREINDDVHNQPFNANLFVVGRFINKGRVNFEAMQHTLAILWKPGKGVSIKELDSNLYLFQFYHEIDVKRVMEGCPWSFNRKALVMSRLKQGQNPRYVDLNTMDLWVQIRDLKVGFMSETVLKGIGNYVGNYVRSCPSNFTGVWREYMRIRVSIDLAKPLKRRMKIKMAGDAWFWINFKYENVPSFCFICGIVGHSERFCSQLFEKAESEIVKPYGEWMRAPLRRQVKPIGAKWLRNGESGSKYAADLQIQSKRNEDDESNQDSEKIGLYKEVLMDSADITETKMADENSGNSSISKNVYGASTHGSARLSL</sequence>
<evidence type="ECO:0008006" key="6">
    <source>
        <dbReference type="Google" id="ProtNLM"/>
    </source>
</evidence>
<dbReference type="InterPro" id="IPR040256">
    <property type="entry name" value="At4g02000-like"/>
</dbReference>
<feature type="domain" description="DUF4283" evidence="2">
    <location>
        <begin position="35"/>
        <end position="112"/>
    </location>
</feature>
<dbReference type="Pfam" id="PF14111">
    <property type="entry name" value="DUF4283"/>
    <property type="match status" value="1"/>
</dbReference>
<accession>A0AAF0W9I5</accession>
<name>A0AAF0W9I5_DAUCS</name>